<feature type="compositionally biased region" description="Low complexity" evidence="1">
    <location>
        <begin position="215"/>
        <end position="226"/>
    </location>
</feature>
<feature type="region of interest" description="Disordered" evidence="1">
    <location>
        <begin position="411"/>
        <end position="485"/>
    </location>
</feature>
<accession>A0A150FUQ6</accession>
<gene>
    <name evidence="2" type="ORF">GPECTOR_549g560</name>
</gene>
<feature type="compositionally biased region" description="Low complexity" evidence="1">
    <location>
        <begin position="413"/>
        <end position="457"/>
    </location>
</feature>
<feature type="region of interest" description="Disordered" evidence="1">
    <location>
        <begin position="334"/>
        <end position="357"/>
    </location>
</feature>
<proteinExistence type="predicted"/>
<dbReference type="PANTHER" id="PTHR28601:SF1">
    <property type="entry name" value="COILED-COIL DOMAIN-CONTAINING PROTEIN 24"/>
    <property type="match status" value="1"/>
</dbReference>
<dbReference type="Proteomes" id="UP000075714">
    <property type="component" value="Unassembled WGS sequence"/>
</dbReference>
<dbReference type="AlphaFoldDB" id="A0A150FUQ6"/>
<protein>
    <submittedName>
        <fullName evidence="2">Uncharacterized protein</fullName>
    </submittedName>
</protein>
<evidence type="ECO:0000313" key="3">
    <source>
        <dbReference type="Proteomes" id="UP000075714"/>
    </source>
</evidence>
<dbReference type="InterPro" id="IPR031367">
    <property type="entry name" value="CCDC24"/>
</dbReference>
<dbReference type="PANTHER" id="PTHR28601">
    <property type="entry name" value="COILED-COIL DOMAIN-CONTAINING PROTEIN 24"/>
    <property type="match status" value="1"/>
</dbReference>
<feature type="region of interest" description="Disordered" evidence="1">
    <location>
        <begin position="633"/>
        <end position="652"/>
    </location>
</feature>
<comment type="caution">
    <text evidence="2">The sequence shown here is derived from an EMBL/GenBank/DDBJ whole genome shotgun (WGS) entry which is preliminary data.</text>
</comment>
<evidence type="ECO:0000256" key="1">
    <source>
        <dbReference type="SAM" id="MobiDB-lite"/>
    </source>
</evidence>
<dbReference type="OrthoDB" id="548304at2759"/>
<name>A0A150FUQ6_GONPE</name>
<dbReference type="EMBL" id="LSYV01000546">
    <property type="protein sequence ID" value="KXZ41327.1"/>
    <property type="molecule type" value="Genomic_DNA"/>
</dbReference>
<feature type="compositionally biased region" description="Low complexity" evidence="1">
    <location>
        <begin position="160"/>
        <end position="197"/>
    </location>
</feature>
<feature type="region of interest" description="Disordered" evidence="1">
    <location>
        <begin position="497"/>
        <end position="540"/>
    </location>
</feature>
<organism evidence="2 3">
    <name type="scientific">Gonium pectorale</name>
    <name type="common">Green alga</name>
    <dbReference type="NCBI Taxonomy" id="33097"/>
    <lineage>
        <taxon>Eukaryota</taxon>
        <taxon>Viridiplantae</taxon>
        <taxon>Chlorophyta</taxon>
        <taxon>core chlorophytes</taxon>
        <taxon>Chlorophyceae</taxon>
        <taxon>CS clade</taxon>
        <taxon>Chlamydomonadales</taxon>
        <taxon>Volvocaceae</taxon>
        <taxon>Gonium</taxon>
    </lineage>
</organism>
<feature type="compositionally biased region" description="Low complexity" evidence="1">
    <location>
        <begin position="635"/>
        <end position="652"/>
    </location>
</feature>
<keyword evidence="3" id="KW-1185">Reference proteome</keyword>
<sequence>MDDTLPPASNAHQLRVVQQLLWDVISQHLYPAERDEIRRALGGSLLDENATLFAEAGALADILGDVQLDNAALLARQALCSNPQRSMVESEIRMLIDRLHCAAATTPFGSSAVRERDPDSLLPKGGRRDKAVLEYVTTVAQLVESGGRPPSAALPPRPPTALSASAASAGSRPATSSRPPTALSASGSTSTFAAAASRPHTALSAPVGGGGGGSRPSSAASSGASASTRYTDAPSVVAGVAEQLSLASIDAVRDTLRSALQDERAALLEDVEYLQGLLEMEADLQVRAAAPPPSLAELRDYSSRLATVVAEEEGRVEHEVRVGAMFAAADEQTGRAGRLRGMVDASRRPTSSSASLSPAAEAAAAGVAAGPSPAAAAAGASPAARHAGSGAAAGGVGGGAQTLVVVHGPGDEAQQQQQQQQRRAAAPSPSRSLGHGSSSSSGKSTTAAASAVAATASDVPRGSALAAVRRPGSGGSGQAVAPDASPAAHRPLLAVRAPLGPVPSSGDGPGGTPGAASAAGATAAEHRHSSDSNGLLQLSSSGRCGDGGIGGTSGPTGAAAAAASPGSAVAARLSNAAAGGAGKAVAGAAAAAAGPAVQPRALLGGKQNMVEVLEAEVDAVKGGVAAILERYNIRPSTPSSTPSGSAAAAASATAGAGTAATSASGTARGGQA</sequence>
<reference evidence="3" key="1">
    <citation type="journal article" date="2016" name="Nat. Commun.">
        <title>The Gonium pectorale genome demonstrates co-option of cell cycle regulation during the evolution of multicellularity.</title>
        <authorList>
            <person name="Hanschen E.R."/>
            <person name="Marriage T.N."/>
            <person name="Ferris P.J."/>
            <person name="Hamaji T."/>
            <person name="Toyoda A."/>
            <person name="Fujiyama A."/>
            <person name="Neme R."/>
            <person name="Noguchi H."/>
            <person name="Minakuchi Y."/>
            <person name="Suzuki M."/>
            <person name="Kawai-Toyooka H."/>
            <person name="Smith D.R."/>
            <person name="Sparks H."/>
            <person name="Anderson J."/>
            <person name="Bakaric R."/>
            <person name="Luria V."/>
            <person name="Karger A."/>
            <person name="Kirschner M.W."/>
            <person name="Durand P.M."/>
            <person name="Michod R.E."/>
            <person name="Nozaki H."/>
            <person name="Olson B.J."/>
        </authorList>
    </citation>
    <scope>NUCLEOTIDE SEQUENCE [LARGE SCALE GENOMIC DNA]</scope>
    <source>
        <strain evidence="3">NIES-2863</strain>
    </source>
</reference>
<feature type="compositionally biased region" description="Low complexity" evidence="1">
    <location>
        <begin position="348"/>
        <end position="357"/>
    </location>
</feature>
<feature type="compositionally biased region" description="Low complexity" evidence="1">
    <location>
        <begin position="514"/>
        <end position="523"/>
    </location>
</feature>
<evidence type="ECO:0000313" key="2">
    <source>
        <dbReference type="EMBL" id="KXZ41327.1"/>
    </source>
</evidence>
<dbReference type="Pfam" id="PF15669">
    <property type="entry name" value="CCDC24"/>
    <property type="match status" value="1"/>
</dbReference>
<feature type="region of interest" description="Disordered" evidence="1">
    <location>
        <begin position="144"/>
        <end position="226"/>
    </location>
</feature>